<dbReference type="AlphaFoldDB" id="A0A2S6ZEJ5"/>
<name>A0A2S6ZEJ5_9XANT</name>
<protein>
    <submittedName>
        <fullName evidence="1">Uncharacterized protein</fullName>
    </submittedName>
</protein>
<organism evidence="1 2">
    <name type="scientific">Xanthomonas theicola</name>
    <dbReference type="NCBI Taxonomy" id="56464"/>
    <lineage>
        <taxon>Bacteria</taxon>
        <taxon>Pseudomonadati</taxon>
        <taxon>Pseudomonadota</taxon>
        <taxon>Gammaproteobacteria</taxon>
        <taxon>Lysobacterales</taxon>
        <taxon>Lysobacteraceae</taxon>
        <taxon>Xanthomonas</taxon>
    </lineage>
</organism>
<comment type="caution">
    <text evidence="1">The sequence shown here is derived from an EMBL/GenBank/DDBJ whole genome shotgun (WGS) entry which is preliminary data.</text>
</comment>
<accession>A0A2S6ZEJ5</accession>
<reference evidence="1 2" key="1">
    <citation type="submission" date="2016-08" db="EMBL/GenBank/DDBJ databases">
        <title>Evolution of the type three secretion system and type three effector repertoires in Xanthomonas.</title>
        <authorList>
            <person name="Merda D."/>
            <person name="Briand M."/>
            <person name="Bosis E."/>
            <person name="Rousseau C."/>
            <person name="Portier P."/>
            <person name="Jacques M.-A."/>
            <person name="Fischer-Le Saux M."/>
        </authorList>
    </citation>
    <scope>NUCLEOTIDE SEQUENCE [LARGE SCALE GENOMIC DNA]</scope>
    <source>
        <strain evidence="1 2">CFBP 4691</strain>
    </source>
</reference>
<dbReference type="EMBL" id="MIGX01000050">
    <property type="protein sequence ID" value="PPT90662.1"/>
    <property type="molecule type" value="Genomic_DNA"/>
</dbReference>
<dbReference type="Proteomes" id="UP000239898">
    <property type="component" value="Unassembled WGS sequence"/>
</dbReference>
<sequence length="72" mass="7406">MGGADTLQSVTGQRQVAANIRILSRQAQARALHLFAPGRMSAKTPAAPCASAPVASAAVRHPVPLYAGRASR</sequence>
<keyword evidence="2" id="KW-1185">Reference proteome</keyword>
<proteinExistence type="predicted"/>
<evidence type="ECO:0000313" key="2">
    <source>
        <dbReference type="Proteomes" id="UP000239898"/>
    </source>
</evidence>
<gene>
    <name evidence="1" type="ORF">XthCFBP4691_11500</name>
</gene>
<evidence type="ECO:0000313" key="1">
    <source>
        <dbReference type="EMBL" id="PPT90662.1"/>
    </source>
</evidence>